<dbReference type="SUPFAM" id="SSF140478">
    <property type="entry name" value="LemA-like"/>
    <property type="match status" value="1"/>
</dbReference>
<dbReference type="PANTHER" id="PTHR34478:SF1">
    <property type="entry name" value="PROTEIN LEMA"/>
    <property type="match status" value="1"/>
</dbReference>
<keyword evidence="5 6" id="KW-0472">Membrane</keyword>
<keyword evidence="8" id="KW-1185">Reference proteome</keyword>
<evidence type="ECO:0000256" key="5">
    <source>
        <dbReference type="ARBA" id="ARBA00023136"/>
    </source>
</evidence>
<dbReference type="RefSeq" id="WP_341411209.1">
    <property type="nucleotide sequence ID" value="NZ_JBBUTH010000008.1"/>
</dbReference>
<evidence type="ECO:0000256" key="1">
    <source>
        <dbReference type="ARBA" id="ARBA00004167"/>
    </source>
</evidence>
<evidence type="ECO:0000256" key="2">
    <source>
        <dbReference type="ARBA" id="ARBA00008854"/>
    </source>
</evidence>
<reference evidence="7 8" key="1">
    <citation type="submission" date="2024-04" db="EMBL/GenBank/DDBJ databases">
        <title>Novel species of the genus Ideonella isolated from streams.</title>
        <authorList>
            <person name="Lu H."/>
        </authorList>
    </citation>
    <scope>NUCLEOTIDE SEQUENCE [LARGE SCALE GENOMIC DNA]</scope>
    <source>
        <strain evidence="7 8">DXS22W</strain>
    </source>
</reference>
<keyword evidence="3 6" id="KW-0812">Transmembrane</keyword>
<dbReference type="PANTHER" id="PTHR34478">
    <property type="entry name" value="PROTEIN LEMA"/>
    <property type="match status" value="1"/>
</dbReference>
<gene>
    <name evidence="7" type="ORF">AACH10_14770</name>
</gene>
<comment type="subcellular location">
    <subcellularLocation>
        <location evidence="1">Membrane</location>
        <topology evidence="1">Single-pass membrane protein</topology>
    </subcellularLocation>
</comment>
<evidence type="ECO:0000256" key="6">
    <source>
        <dbReference type="SAM" id="Phobius"/>
    </source>
</evidence>
<proteinExistence type="inferred from homology"/>
<dbReference type="Pfam" id="PF04011">
    <property type="entry name" value="LemA"/>
    <property type="match status" value="1"/>
</dbReference>
<name>A0ABU9CI31_9BURK</name>
<evidence type="ECO:0000313" key="8">
    <source>
        <dbReference type="Proteomes" id="UP001365405"/>
    </source>
</evidence>
<accession>A0ABU9CI31</accession>
<feature type="transmembrane region" description="Helical" evidence="6">
    <location>
        <begin position="6"/>
        <end position="27"/>
    </location>
</feature>
<keyword evidence="4 6" id="KW-1133">Transmembrane helix</keyword>
<dbReference type="Proteomes" id="UP001365405">
    <property type="component" value="Unassembled WGS sequence"/>
</dbReference>
<comment type="caution">
    <text evidence="7">The sequence shown here is derived from an EMBL/GenBank/DDBJ whole genome shotgun (WGS) entry which is preliminary data.</text>
</comment>
<evidence type="ECO:0000256" key="4">
    <source>
        <dbReference type="ARBA" id="ARBA00022989"/>
    </source>
</evidence>
<comment type="similarity">
    <text evidence="2">Belongs to the LemA family.</text>
</comment>
<evidence type="ECO:0000313" key="7">
    <source>
        <dbReference type="EMBL" id="MEK8051509.1"/>
    </source>
</evidence>
<organism evidence="7 8">
    <name type="scientific">Pseudaquabacterium inlustre</name>
    <dbReference type="NCBI Taxonomy" id="2984192"/>
    <lineage>
        <taxon>Bacteria</taxon>
        <taxon>Pseudomonadati</taxon>
        <taxon>Pseudomonadota</taxon>
        <taxon>Betaproteobacteria</taxon>
        <taxon>Burkholderiales</taxon>
        <taxon>Sphaerotilaceae</taxon>
        <taxon>Pseudaquabacterium</taxon>
    </lineage>
</organism>
<evidence type="ECO:0000256" key="3">
    <source>
        <dbReference type="ARBA" id="ARBA00022692"/>
    </source>
</evidence>
<dbReference type="Gene3D" id="1.20.1440.20">
    <property type="entry name" value="LemA-like domain"/>
    <property type="match status" value="1"/>
</dbReference>
<dbReference type="InterPro" id="IPR007156">
    <property type="entry name" value="MamQ_LemA"/>
</dbReference>
<sequence length="188" mass="20360">MSEAGLSIAHLPWGWIGLLVVLGLWMLGARNRIVALRGAVSTAWQQVDAVIKARQQAIGALLDAALPLLTAERGAVDAVVGAQIQVATAAEVLRKRPTREEPTAVLARAEIGMSSALARLVALIETHSELRYETEVKAQLRALADQAPRLAFARESFNEAALRYNAAIDQFPTRLLNGLFRFERAGTL</sequence>
<dbReference type="EMBL" id="JBBUTH010000008">
    <property type="protein sequence ID" value="MEK8051509.1"/>
    <property type="molecule type" value="Genomic_DNA"/>
</dbReference>
<protein>
    <submittedName>
        <fullName evidence="7">LemA family protein</fullName>
    </submittedName>
</protein>
<dbReference type="InterPro" id="IPR023353">
    <property type="entry name" value="LemA-like_dom_sf"/>
</dbReference>